<feature type="region of interest" description="Disordered" evidence="1">
    <location>
        <begin position="1"/>
        <end position="22"/>
    </location>
</feature>
<dbReference type="PANTHER" id="PTHR43377:SF1">
    <property type="entry name" value="BILIVERDIN REDUCTASE A"/>
    <property type="match status" value="1"/>
</dbReference>
<feature type="compositionally biased region" description="Basic and acidic residues" evidence="1">
    <location>
        <begin position="1"/>
        <end position="13"/>
    </location>
</feature>
<dbReference type="OrthoDB" id="3251785at2"/>
<dbReference type="Pfam" id="PF22725">
    <property type="entry name" value="GFO_IDH_MocA_C3"/>
    <property type="match status" value="1"/>
</dbReference>
<sequence length="367" mass="39566">MRERGPEREDRVPDPPILRGGTKEVTVTNAGPHLLLVGLGNRSTRLLRALRTARTPLRVSAVVDPAPTTGDRVAELVGEGLLPGPVPVHQSVEEALAAGRPEVALVAGPHDTHQAAVLALARAGVAVWKEKPYALTLADAAELAALPHPGVRVMAHRPHGPLLRQAMAQLPEWGRLLSYRIRITRPTGDYSGTWRADRARSGGGAICDLGYHAFDLIARIAPDPVSVYAVTPEPPAHRPPVDVEERAWITVNHRGGCRGLVELSRCDEQADDVELVAEHGRFDLTGDRARFEMPEHVGLAQTVESTSVADPWSAMLRHHAATLTDRRITAEHARLGLIAVALTEAAYTSLDNQSPAFVADTSHLEVS</sequence>
<dbReference type="Proteomes" id="UP000265768">
    <property type="component" value="Unassembled WGS sequence"/>
</dbReference>
<keyword evidence="5" id="KW-1185">Reference proteome</keyword>
<feature type="domain" description="GFO/IDH/MocA-like oxidoreductase" evidence="3">
    <location>
        <begin position="172"/>
        <end position="282"/>
    </location>
</feature>
<proteinExistence type="predicted"/>
<dbReference type="SUPFAM" id="SSF51735">
    <property type="entry name" value="NAD(P)-binding Rossmann-fold domains"/>
    <property type="match status" value="1"/>
</dbReference>
<evidence type="ECO:0000256" key="1">
    <source>
        <dbReference type="SAM" id="MobiDB-lite"/>
    </source>
</evidence>
<dbReference type="AlphaFoldDB" id="A0A3A4A7P1"/>
<evidence type="ECO:0000313" key="4">
    <source>
        <dbReference type="EMBL" id="RJL23949.1"/>
    </source>
</evidence>
<dbReference type="SUPFAM" id="SSF55347">
    <property type="entry name" value="Glyceraldehyde-3-phosphate dehydrogenase-like, C-terminal domain"/>
    <property type="match status" value="1"/>
</dbReference>
<evidence type="ECO:0000259" key="3">
    <source>
        <dbReference type="Pfam" id="PF22725"/>
    </source>
</evidence>
<evidence type="ECO:0000259" key="2">
    <source>
        <dbReference type="Pfam" id="PF01408"/>
    </source>
</evidence>
<dbReference type="InterPro" id="IPR055170">
    <property type="entry name" value="GFO_IDH_MocA-like_dom"/>
</dbReference>
<dbReference type="EMBL" id="QZEY01000017">
    <property type="protein sequence ID" value="RJL23949.1"/>
    <property type="molecule type" value="Genomic_DNA"/>
</dbReference>
<reference evidence="4 5" key="1">
    <citation type="submission" date="2018-09" db="EMBL/GenBank/DDBJ databases">
        <title>YIM 75507 draft genome.</title>
        <authorList>
            <person name="Tang S."/>
            <person name="Feng Y."/>
        </authorList>
    </citation>
    <scope>NUCLEOTIDE SEQUENCE [LARGE SCALE GENOMIC DNA]</scope>
    <source>
        <strain evidence="4 5">YIM 75507</strain>
    </source>
</reference>
<evidence type="ECO:0000313" key="5">
    <source>
        <dbReference type="Proteomes" id="UP000265768"/>
    </source>
</evidence>
<dbReference type="PANTHER" id="PTHR43377">
    <property type="entry name" value="BILIVERDIN REDUCTASE A"/>
    <property type="match status" value="1"/>
</dbReference>
<name>A0A3A4A7P1_9ACTN</name>
<dbReference type="Gene3D" id="3.30.360.10">
    <property type="entry name" value="Dihydrodipicolinate Reductase, domain 2"/>
    <property type="match status" value="1"/>
</dbReference>
<comment type="caution">
    <text evidence="4">The sequence shown here is derived from an EMBL/GenBank/DDBJ whole genome shotgun (WGS) entry which is preliminary data.</text>
</comment>
<dbReference type="Pfam" id="PF01408">
    <property type="entry name" value="GFO_IDH_MocA"/>
    <property type="match status" value="1"/>
</dbReference>
<accession>A0A3A4A7P1</accession>
<dbReference type="GO" id="GO:0000166">
    <property type="term" value="F:nucleotide binding"/>
    <property type="evidence" value="ECO:0007669"/>
    <property type="project" value="InterPro"/>
</dbReference>
<protein>
    <submittedName>
        <fullName evidence="4">Gfo/Idh/MocA family oxidoreductase</fullName>
    </submittedName>
</protein>
<dbReference type="InterPro" id="IPR051450">
    <property type="entry name" value="Gfo/Idh/MocA_Oxidoreductases"/>
</dbReference>
<dbReference type="InterPro" id="IPR000683">
    <property type="entry name" value="Gfo/Idh/MocA-like_OxRdtase_N"/>
</dbReference>
<feature type="domain" description="Gfo/Idh/MocA-like oxidoreductase N-terminal" evidence="2">
    <location>
        <begin position="35"/>
        <end position="146"/>
    </location>
</feature>
<organism evidence="4 5">
    <name type="scientific">Bailinhaonella thermotolerans</name>
    <dbReference type="NCBI Taxonomy" id="1070861"/>
    <lineage>
        <taxon>Bacteria</taxon>
        <taxon>Bacillati</taxon>
        <taxon>Actinomycetota</taxon>
        <taxon>Actinomycetes</taxon>
        <taxon>Streptosporangiales</taxon>
        <taxon>Streptosporangiaceae</taxon>
        <taxon>Bailinhaonella</taxon>
    </lineage>
</organism>
<dbReference type="Gene3D" id="3.40.50.720">
    <property type="entry name" value="NAD(P)-binding Rossmann-like Domain"/>
    <property type="match status" value="1"/>
</dbReference>
<gene>
    <name evidence="4" type="ORF">D5H75_31420</name>
</gene>
<dbReference type="InterPro" id="IPR036291">
    <property type="entry name" value="NAD(P)-bd_dom_sf"/>
</dbReference>